<dbReference type="eggNOG" id="COG3188">
    <property type="taxonomic scope" value="Bacteria"/>
</dbReference>
<keyword evidence="2" id="KW-1185">Reference proteome</keyword>
<protein>
    <recommendedName>
        <fullName evidence="3">Fimbrial biogenesis outer membrane usher protein</fullName>
    </recommendedName>
</protein>
<dbReference type="AlphaFoldDB" id="F0RVH4"/>
<evidence type="ECO:0000313" key="1">
    <source>
        <dbReference type="EMBL" id="ADY12966.1"/>
    </source>
</evidence>
<evidence type="ECO:0008006" key="3">
    <source>
        <dbReference type="Google" id="ProtNLM"/>
    </source>
</evidence>
<reference evidence="2" key="1">
    <citation type="submission" date="2011-02" db="EMBL/GenBank/DDBJ databases">
        <title>Complete sequence of Spirochaeta sp. Buddy.</title>
        <authorList>
            <person name="Lucas S."/>
            <person name="Copeland A."/>
            <person name="Lapidus A."/>
            <person name="Cheng J.-F."/>
            <person name="Goodwin L."/>
            <person name="Pitluck S."/>
            <person name="Zeytun A."/>
            <person name="Detter J.C."/>
            <person name="Han C."/>
            <person name="Tapia R."/>
            <person name="Land M."/>
            <person name="Hauser L."/>
            <person name="Kyrpides N."/>
            <person name="Ivanova N."/>
            <person name="Mikhailova N."/>
            <person name="Pagani I."/>
            <person name="Ritalahti K.M."/>
            <person name="Loeffler F.E."/>
            <person name="Woyke T."/>
        </authorList>
    </citation>
    <scope>NUCLEOTIDE SEQUENCE [LARGE SCALE GENOMIC DNA]</scope>
    <source>
        <strain evidence="2">ATCC BAA-1886 / DSM 22777 / Buddy</strain>
    </source>
</reference>
<name>F0RVH4_SPHGB</name>
<dbReference type="STRING" id="158189.SpiBuddy_1141"/>
<sequence length="1101" mass="120801">MKRRGFAHAVFLVVLLVLLTLFLSAFMWTCFHQPAGTQQVSSIKVVSPVSGKPTAPVAPAQEEPKVLPSIPSVPRFKAVPAIEELKIAVKPLPPPVHLVSFPLFEPIVEVEEPRIPAVPTFKGPPTSKAFIPDPPYMFEPLVLSEEEFAMFYPEPSSEEPLSDDFWADFFVVGEDATIAYEDGFYFLDLFVNDERVGDIEVEFSQERRLLSAEDLTYYVGSYITKAAYERVFGDGLQFLSLKDLISRGVDARYDAAGFAIYLSFDIADMPERSVSVTASSINRREQYGMSGAIVLKPVKFALASSLSLYAMMDYPSDFSQINNRLVSLSVSNRASVLGIGLNFYFSLSSKAPVFNPGSWNGFYDFVESNHRLSFGNVGTNLSSVSGSSSNFGLTFEKNYAYGTGSAKGNQFEYRIVLVEPSNVEISINGETVFTRKFQAGTYRLRDFVFTQGANQIKITTTPDAHPDDIKVEYVDMGYDYRLLGKGDSLYGFGFSVPKVKSTTAGGTINLPWLNSQYLSYYLDKFTATYYQQTGLTDTFTFTTELAFTPGIFSGTVNGVLATLVGTSQVQITLGLDASKQTPSFTGSLSHRFSGKQDSKFGTLSATLNHSIPARASGVAYNSVSTLSLSYSGSFTEKIRYTLSSNIIYNTAAAGPSWSLSFASGFSPFKGFSLSGSITANGSDTNPFKPTVTAQVSGSYSLNPKLSANSSTSVQSGTPFFDVSATSSAGLSWRPSSNDNLNLSLSSFKFDDPKNHSVVGSWSHSGNLSSFSLRQQVSNSYQNMSTTFTASTSFAYAGGAFAIGKSVNDSFLLVKPVGELRKSEISVARSLDSAPSYLPRPLGSALYNSISTNVKNSVVVFSSGATEFSTGSSFVFEITPRSRQSFVAKLDVQPSFTVSARLLMTDGSPYVQYSSPVYKIAIDENGNEELVRDDSLYLFTDQEGRFILSEVKNGTYLFDLQVQDLWYAVRFTVPELDSEELGLDRVLLLEDFWVADPAFVERIIVKDVFTGAQVAEEENVFGSELAVGYDAEVTLSSIDRISEETFWNIIFPPFEESDFSFEQFDENYVTDADFQFDESTFEEMVGIPEQDETAQQVFTAAP</sequence>
<accession>F0RVH4</accession>
<dbReference type="Proteomes" id="UP000008466">
    <property type="component" value="Chromosome"/>
</dbReference>
<dbReference type="KEGG" id="sbu:SpiBuddy_1141"/>
<gene>
    <name evidence="1" type="ordered locus">SpiBuddy_1141</name>
</gene>
<dbReference type="OrthoDB" id="500152at2"/>
<dbReference type="HOGENOM" id="CLU_283120_0_0_12"/>
<dbReference type="EMBL" id="CP002541">
    <property type="protein sequence ID" value="ADY12966.1"/>
    <property type="molecule type" value="Genomic_DNA"/>
</dbReference>
<evidence type="ECO:0000313" key="2">
    <source>
        <dbReference type="Proteomes" id="UP000008466"/>
    </source>
</evidence>
<dbReference type="RefSeq" id="WP_013606817.1">
    <property type="nucleotide sequence ID" value="NC_015152.1"/>
</dbReference>
<organism evidence="1 2">
    <name type="scientific">Sphaerochaeta globosa (strain ATCC BAA-1886 / DSM 22777 / Buddy)</name>
    <name type="common">Spirochaeta sp. (strain Buddy)</name>
    <dbReference type="NCBI Taxonomy" id="158189"/>
    <lineage>
        <taxon>Bacteria</taxon>
        <taxon>Pseudomonadati</taxon>
        <taxon>Spirochaetota</taxon>
        <taxon>Spirochaetia</taxon>
        <taxon>Spirochaetales</taxon>
        <taxon>Sphaerochaetaceae</taxon>
        <taxon>Sphaerochaeta</taxon>
    </lineage>
</organism>
<proteinExistence type="predicted"/>